<feature type="domain" description="C-type lectin" evidence="2">
    <location>
        <begin position="1"/>
        <end position="68"/>
    </location>
</feature>
<dbReference type="EMBL" id="UYJE01008239">
    <property type="protein sequence ID" value="VDI62265.1"/>
    <property type="molecule type" value="Genomic_DNA"/>
</dbReference>
<evidence type="ECO:0000313" key="4">
    <source>
        <dbReference type="Proteomes" id="UP000596742"/>
    </source>
</evidence>
<accession>A0A8B6GCU4</accession>
<dbReference type="Gene3D" id="3.10.100.10">
    <property type="entry name" value="Mannose-Binding Protein A, subunit A"/>
    <property type="match status" value="1"/>
</dbReference>
<dbReference type="Proteomes" id="UP000596742">
    <property type="component" value="Unassembled WGS sequence"/>
</dbReference>
<gene>
    <name evidence="3" type="ORF">MGAL_10B077161</name>
</gene>
<dbReference type="PROSITE" id="PS00615">
    <property type="entry name" value="C_TYPE_LECTIN_1"/>
    <property type="match status" value="1"/>
</dbReference>
<dbReference type="InterPro" id="IPR001304">
    <property type="entry name" value="C-type_lectin-like"/>
</dbReference>
<organism evidence="3 4">
    <name type="scientific">Mytilus galloprovincialis</name>
    <name type="common">Mediterranean mussel</name>
    <dbReference type="NCBI Taxonomy" id="29158"/>
    <lineage>
        <taxon>Eukaryota</taxon>
        <taxon>Metazoa</taxon>
        <taxon>Spiralia</taxon>
        <taxon>Lophotrochozoa</taxon>
        <taxon>Mollusca</taxon>
        <taxon>Bivalvia</taxon>
        <taxon>Autobranchia</taxon>
        <taxon>Pteriomorphia</taxon>
        <taxon>Mytilida</taxon>
        <taxon>Mytiloidea</taxon>
        <taxon>Mytilidae</taxon>
        <taxon>Mytilinae</taxon>
        <taxon>Mytilus</taxon>
    </lineage>
</organism>
<dbReference type="AlphaFoldDB" id="A0A8B6GCU4"/>
<protein>
    <recommendedName>
        <fullName evidence="2">C-type lectin domain-containing protein</fullName>
    </recommendedName>
</protein>
<evidence type="ECO:0000256" key="1">
    <source>
        <dbReference type="ARBA" id="ARBA00023157"/>
    </source>
</evidence>
<reference evidence="3" key="1">
    <citation type="submission" date="2018-11" db="EMBL/GenBank/DDBJ databases">
        <authorList>
            <person name="Alioto T."/>
            <person name="Alioto T."/>
        </authorList>
    </citation>
    <scope>NUCLEOTIDE SEQUENCE</scope>
</reference>
<keyword evidence="1" id="KW-1015">Disulfide bond</keyword>
<dbReference type="SUPFAM" id="SSF56436">
    <property type="entry name" value="C-type lectin-like"/>
    <property type="match status" value="1"/>
</dbReference>
<name>A0A8B6GCU4_MYTGA</name>
<evidence type="ECO:0000259" key="2">
    <source>
        <dbReference type="PROSITE" id="PS50041"/>
    </source>
</evidence>
<dbReference type="Pfam" id="PF00059">
    <property type="entry name" value="Lectin_C"/>
    <property type="match status" value="1"/>
</dbReference>
<feature type="non-terminal residue" evidence="3">
    <location>
        <position position="1"/>
    </location>
</feature>
<dbReference type="OrthoDB" id="538816at2759"/>
<dbReference type="InterPro" id="IPR016187">
    <property type="entry name" value="CTDL_fold"/>
</dbReference>
<dbReference type="InterPro" id="IPR018378">
    <property type="entry name" value="C-type_lectin_CS"/>
</dbReference>
<sequence>VSETYAYIGLKRSSGSIFQLLDDTSFNLQHWASGQPDNTAEQECVVITIDGAKLHDARCLDEFNFLCTEWIRDENDDCPPEIYGKIFTIVTTKRTNTCS</sequence>
<comment type="caution">
    <text evidence="3">The sequence shown here is derived from an EMBL/GenBank/DDBJ whole genome shotgun (WGS) entry which is preliminary data.</text>
</comment>
<proteinExistence type="predicted"/>
<evidence type="ECO:0000313" key="3">
    <source>
        <dbReference type="EMBL" id="VDI62265.1"/>
    </source>
</evidence>
<keyword evidence="4" id="KW-1185">Reference proteome</keyword>
<dbReference type="InterPro" id="IPR016186">
    <property type="entry name" value="C-type_lectin-like/link_sf"/>
</dbReference>
<dbReference type="PROSITE" id="PS50041">
    <property type="entry name" value="C_TYPE_LECTIN_2"/>
    <property type="match status" value="1"/>
</dbReference>